<organism evidence="4 5">
    <name type="scientific">Gossypium australe</name>
    <dbReference type="NCBI Taxonomy" id="47621"/>
    <lineage>
        <taxon>Eukaryota</taxon>
        <taxon>Viridiplantae</taxon>
        <taxon>Streptophyta</taxon>
        <taxon>Embryophyta</taxon>
        <taxon>Tracheophyta</taxon>
        <taxon>Spermatophyta</taxon>
        <taxon>Magnoliopsida</taxon>
        <taxon>eudicotyledons</taxon>
        <taxon>Gunneridae</taxon>
        <taxon>Pentapetalae</taxon>
        <taxon>rosids</taxon>
        <taxon>malvids</taxon>
        <taxon>Malvales</taxon>
        <taxon>Malvaceae</taxon>
        <taxon>Malvoideae</taxon>
        <taxon>Gossypium</taxon>
    </lineage>
</organism>
<dbReference type="PANTHER" id="PTHR33116">
    <property type="entry name" value="REVERSE TRANSCRIPTASE ZINC-BINDING DOMAIN-CONTAINING PROTEIN-RELATED-RELATED"/>
    <property type="match status" value="1"/>
</dbReference>
<dbReference type="CDD" id="cd06222">
    <property type="entry name" value="RNase_H_like"/>
    <property type="match status" value="1"/>
</dbReference>
<dbReference type="SUPFAM" id="SSF56672">
    <property type="entry name" value="DNA/RNA polymerases"/>
    <property type="match status" value="1"/>
</dbReference>
<keyword evidence="5" id="KW-1185">Reference proteome</keyword>
<dbReference type="PANTHER" id="PTHR33116:SF86">
    <property type="entry name" value="REVERSE TRANSCRIPTASE DOMAIN-CONTAINING PROTEIN"/>
    <property type="match status" value="1"/>
</dbReference>
<dbReference type="SUPFAM" id="SSF53098">
    <property type="entry name" value="Ribonuclease H-like"/>
    <property type="match status" value="1"/>
</dbReference>
<dbReference type="Pfam" id="PF13456">
    <property type="entry name" value="RVT_3"/>
    <property type="match status" value="1"/>
</dbReference>
<dbReference type="CDD" id="cd01650">
    <property type="entry name" value="RT_nLTR_like"/>
    <property type="match status" value="1"/>
</dbReference>
<dbReference type="Proteomes" id="UP000325315">
    <property type="component" value="Unassembled WGS sequence"/>
</dbReference>
<evidence type="ECO:0000259" key="1">
    <source>
        <dbReference type="Pfam" id="PF00078"/>
    </source>
</evidence>
<dbReference type="InterPro" id="IPR026960">
    <property type="entry name" value="RVT-Znf"/>
</dbReference>
<comment type="caution">
    <text evidence="4">The sequence shown here is derived from an EMBL/GenBank/DDBJ whole genome shotgun (WGS) entry which is preliminary data.</text>
</comment>
<dbReference type="InterPro" id="IPR002156">
    <property type="entry name" value="RNaseH_domain"/>
</dbReference>
<evidence type="ECO:0000259" key="2">
    <source>
        <dbReference type="Pfam" id="PF13456"/>
    </source>
</evidence>
<evidence type="ECO:0000313" key="4">
    <source>
        <dbReference type="EMBL" id="KAA3454812.1"/>
    </source>
</evidence>
<dbReference type="SUPFAM" id="SSF56219">
    <property type="entry name" value="DNase I-like"/>
    <property type="match status" value="1"/>
</dbReference>
<dbReference type="InterPro" id="IPR043502">
    <property type="entry name" value="DNA/RNA_pol_sf"/>
</dbReference>
<dbReference type="EMBL" id="SMMG02000012">
    <property type="protein sequence ID" value="KAA3454812.1"/>
    <property type="molecule type" value="Genomic_DNA"/>
</dbReference>
<dbReference type="GO" id="GO:0004523">
    <property type="term" value="F:RNA-DNA hybrid ribonuclease activity"/>
    <property type="evidence" value="ECO:0007669"/>
    <property type="project" value="InterPro"/>
</dbReference>
<dbReference type="InterPro" id="IPR036691">
    <property type="entry name" value="Endo/exonu/phosph_ase_sf"/>
</dbReference>
<dbReference type="Gene3D" id="3.60.10.10">
    <property type="entry name" value="Endonuclease/exonuclease/phosphatase"/>
    <property type="match status" value="1"/>
</dbReference>
<dbReference type="Gene3D" id="3.30.420.10">
    <property type="entry name" value="Ribonuclease H-like superfamily/Ribonuclease H"/>
    <property type="match status" value="1"/>
</dbReference>
<dbReference type="InterPro" id="IPR012337">
    <property type="entry name" value="RNaseH-like_sf"/>
</dbReference>
<sequence length="1123" mass="128824">METKLDKHRMERVRRRCGFLCGIEVEAEGSMGGLCLAWKEDFKVKLRSFSKWHIDVIIKEDDMVGEWRFTGIYGSAYLKEKHTVWNLLRSLAHENSYPWLVEGDFNEILYSFEKSGRTQRDMRRMDAFREALDDYQLMDIGYSGVWFTWERGSLMEKLERLQLCLTEWARAKVKEKEGLKKELTKKLELLLAEEVNDDTMAEIIDTKIHLNLKIDKYEMYWEQRARANWLMLGDKNSAYFHNWAVARRRANTISKLETEEGRALEEGAEIMTTATDFFKDLFTSRGLANASRVLDGIESKISFEDNEFLVSPFTTEDIQGALKEMGPTKAPGADGFPALFFQRCCAHSKIPRPTKMINFRPISLCSVVYKIIAKAIVHRLQSVIDRCIDKVQSAFVPGRLISDNVLLAYEILHTLRQKRTGKKGIMAVKLDMSKAYDRVEWGFIQEVMTKMGFARKWVELIGRCVSSVSYAIIINGRRGNLFFPTRGLRQGDPLSPFLFLICSEGLSSLMRIARRDGLLRGQCVNFAKSTVFYSPNTTEVDRDAMLKLLRVKTATNPEKYLGLPNMVGRRKNESFQSLVDRALMRIDGWSNKFLSQGGKEIFIKAVLQAIPTYAMSCFLLPNSLCRKMESIFAKFWWQKGKGRKGIHWCQWNQLCRPKNEGGLGFRDLAQFNIALLAKQGWRFLTNPDSLVAQVFKAKYFLGVDFINSQLGNKHSFVWRSIWAAKGVLEKGIIWKVGTGINISIYRDVWVSSYGNSRLLSAGANLSLSTVAELIDNQSREWNREVIRHTFAADEADRILRIPLARIPHEDFRAWSGEQSGEFSKASWNYLPTRANLFHKKLLADASCPRCGLATETIDHLFRECPLSVEVWTHIKYVNHSQFSSLDFIQWLTKTMDILLPDLCRIFCGTLWAIWGDRNARIHERTNRTGQEVVNFVLNYIHEIDGVKNRIPKVIKNEKRWRNPPQQVVKINFDGAFDKDGHQSASGVVARNSEGKVLVSGTSLHEMVDSAFAAEAIACREAVQMGINMQKEEIWVEGDSLTVIKKCKNPGADRSQIGAYIKDIHQMQAVFKSIRFYFIPRTANNLAHTLATEALKRKEECYLIGGVPYFAESHMRDRSLREPD</sequence>
<dbReference type="Pfam" id="PF00078">
    <property type="entry name" value="RVT_1"/>
    <property type="match status" value="1"/>
</dbReference>
<feature type="domain" description="Reverse transcriptase zinc-binding" evidence="3">
    <location>
        <begin position="825"/>
        <end position="871"/>
    </location>
</feature>
<dbReference type="InterPro" id="IPR036397">
    <property type="entry name" value="RNaseH_sf"/>
</dbReference>
<dbReference type="Pfam" id="PF13966">
    <property type="entry name" value="zf-RVT"/>
    <property type="match status" value="1"/>
</dbReference>
<evidence type="ECO:0000259" key="3">
    <source>
        <dbReference type="Pfam" id="PF13966"/>
    </source>
</evidence>
<dbReference type="InterPro" id="IPR000477">
    <property type="entry name" value="RT_dom"/>
</dbReference>
<gene>
    <name evidence="4" type="ORF">EPI10_017900</name>
</gene>
<keyword evidence="4" id="KW-0548">Nucleotidyltransferase</keyword>
<feature type="domain" description="Reverse transcriptase" evidence="1">
    <location>
        <begin position="356"/>
        <end position="536"/>
    </location>
</feature>
<dbReference type="OrthoDB" id="679727at2759"/>
<dbReference type="InterPro" id="IPR044730">
    <property type="entry name" value="RNase_H-like_dom_plant"/>
</dbReference>
<reference evidence="5" key="1">
    <citation type="journal article" date="2019" name="Plant Biotechnol. J.">
        <title>Genome sequencing of the Australian wild diploid species Gossypium australe highlights disease resistance and delayed gland morphogenesis.</title>
        <authorList>
            <person name="Cai Y."/>
            <person name="Cai X."/>
            <person name="Wang Q."/>
            <person name="Wang P."/>
            <person name="Zhang Y."/>
            <person name="Cai C."/>
            <person name="Xu Y."/>
            <person name="Wang K."/>
            <person name="Zhou Z."/>
            <person name="Wang C."/>
            <person name="Geng S."/>
            <person name="Li B."/>
            <person name="Dong Q."/>
            <person name="Hou Y."/>
            <person name="Wang H."/>
            <person name="Ai P."/>
            <person name="Liu Z."/>
            <person name="Yi F."/>
            <person name="Sun M."/>
            <person name="An G."/>
            <person name="Cheng J."/>
            <person name="Zhang Y."/>
            <person name="Shi Q."/>
            <person name="Xie Y."/>
            <person name="Shi X."/>
            <person name="Chang Y."/>
            <person name="Huang F."/>
            <person name="Chen Y."/>
            <person name="Hong S."/>
            <person name="Mi L."/>
            <person name="Sun Q."/>
            <person name="Zhang L."/>
            <person name="Zhou B."/>
            <person name="Peng R."/>
            <person name="Zhang X."/>
            <person name="Liu F."/>
        </authorList>
    </citation>
    <scope>NUCLEOTIDE SEQUENCE [LARGE SCALE GENOMIC DNA]</scope>
    <source>
        <strain evidence="5">cv. PA1801</strain>
    </source>
</reference>
<feature type="domain" description="RNase H type-1" evidence="2">
    <location>
        <begin position="971"/>
        <end position="1093"/>
    </location>
</feature>
<protein>
    <submittedName>
        <fullName evidence="4">Reverse transcriptase</fullName>
    </submittedName>
</protein>
<proteinExistence type="predicted"/>
<dbReference type="AlphaFoldDB" id="A0A5B6UF33"/>
<keyword evidence="4" id="KW-0808">Transferase</keyword>
<accession>A0A5B6UF33</accession>
<evidence type="ECO:0000313" key="5">
    <source>
        <dbReference type="Proteomes" id="UP000325315"/>
    </source>
</evidence>
<dbReference type="GO" id="GO:0003964">
    <property type="term" value="F:RNA-directed DNA polymerase activity"/>
    <property type="evidence" value="ECO:0007669"/>
    <property type="project" value="UniProtKB-KW"/>
</dbReference>
<name>A0A5B6UF33_9ROSI</name>
<dbReference type="GO" id="GO:0003676">
    <property type="term" value="F:nucleic acid binding"/>
    <property type="evidence" value="ECO:0007669"/>
    <property type="project" value="InterPro"/>
</dbReference>
<keyword evidence="4" id="KW-0695">RNA-directed DNA polymerase</keyword>